<evidence type="ECO:0000256" key="3">
    <source>
        <dbReference type="ARBA" id="ARBA00022679"/>
    </source>
</evidence>
<evidence type="ECO:0000256" key="8">
    <source>
        <dbReference type="ARBA" id="ARBA00023136"/>
    </source>
</evidence>
<keyword evidence="6 9" id="KW-1133">Transmembrane helix</keyword>
<dbReference type="VEuPathDB" id="VectorBase:AARA21_007613"/>
<evidence type="ECO:0000313" key="13">
    <source>
        <dbReference type="Proteomes" id="UP000075840"/>
    </source>
</evidence>
<dbReference type="SUPFAM" id="SSF53448">
    <property type="entry name" value="Nucleotide-diphospho-sugar transferases"/>
    <property type="match status" value="1"/>
</dbReference>
<dbReference type="PANTHER" id="PTHR12369:SF45">
    <property type="entry name" value="HEXOSYLTRANSFERASE"/>
    <property type="match status" value="1"/>
</dbReference>
<dbReference type="InterPro" id="IPR051227">
    <property type="entry name" value="CS_glycosyltransferase"/>
</dbReference>
<dbReference type="CTD" id="36079"/>
<protein>
    <recommendedName>
        <fullName evidence="9">Hexosyltransferase</fullName>
        <ecNumber evidence="9">2.4.1.-</ecNumber>
    </recommendedName>
</protein>
<evidence type="ECO:0000256" key="2">
    <source>
        <dbReference type="ARBA" id="ARBA00009239"/>
    </source>
</evidence>
<dbReference type="RefSeq" id="XP_040150871.1">
    <property type="nucleotide sequence ID" value="XM_040294937.1"/>
</dbReference>
<evidence type="ECO:0000256" key="4">
    <source>
        <dbReference type="ARBA" id="ARBA00022692"/>
    </source>
</evidence>
<dbReference type="VEuPathDB" id="VectorBase:AARA008269"/>
<dbReference type="EC" id="2.4.1.-" evidence="9"/>
<dbReference type="Gene3D" id="3.90.550.10">
    <property type="entry name" value="Spore Coat Polysaccharide Biosynthesis Protein SpsA, Chain A"/>
    <property type="match status" value="1"/>
</dbReference>
<dbReference type="GO" id="GO:0047238">
    <property type="term" value="F:glucuronosyl-N-acetylgalactosaminyl-proteoglycan 4-beta-N-acetylgalactosaminyltransferase activity"/>
    <property type="evidence" value="ECO:0007669"/>
    <property type="project" value="TreeGrafter"/>
</dbReference>
<dbReference type="GO" id="GO:0032580">
    <property type="term" value="C:Golgi cisterna membrane"/>
    <property type="evidence" value="ECO:0007669"/>
    <property type="project" value="UniProtKB-SubCell"/>
</dbReference>
<dbReference type="RefSeq" id="XP_040150868.1">
    <property type="nucleotide sequence ID" value="XM_040294934.1"/>
</dbReference>
<dbReference type="RefSeq" id="XP_040150869.1">
    <property type="nucleotide sequence ID" value="XM_040294935.1"/>
</dbReference>
<dbReference type="KEGG" id="aara:120893196"/>
<keyword evidence="4 9" id="KW-0812">Transmembrane</keyword>
<dbReference type="AlphaFoldDB" id="A0A182I3X3"/>
<proteinExistence type="inferred from homology"/>
<dbReference type="Pfam" id="PF05679">
    <property type="entry name" value="CHGN"/>
    <property type="match status" value="1"/>
</dbReference>
<name>A0A182I3X3_ANOAR</name>
<feature type="region of interest" description="Disordered" evidence="11">
    <location>
        <begin position="616"/>
        <end position="661"/>
    </location>
</feature>
<evidence type="ECO:0000313" key="12">
    <source>
        <dbReference type="EnsemblMetazoa" id="AARA008269-PA"/>
    </source>
</evidence>
<evidence type="ECO:0000256" key="6">
    <source>
        <dbReference type="ARBA" id="ARBA00022989"/>
    </source>
</evidence>
<dbReference type="EnsemblMetazoa" id="AARA008269-RA">
    <property type="protein sequence ID" value="AARA008269-PA"/>
    <property type="gene ID" value="AARA008269"/>
</dbReference>
<comment type="similarity">
    <text evidence="2 9">Belongs to the chondroitin N-acetylgalactosaminyltransferase family.</text>
</comment>
<evidence type="ECO:0000256" key="1">
    <source>
        <dbReference type="ARBA" id="ARBA00004447"/>
    </source>
</evidence>
<dbReference type="PANTHER" id="PTHR12369">
    <property type="entry name" value="CHONDROITIN SYNTHASE"/>
    <property type="match status" value="1"/>
</dbReference>
<dbReference type="Proteomes" id="UP000075840">
    <property type="component" value="Unassembled WGS sequence"/>
</dbReference>
<keyword evidence="3 9" id="KW-0808">Transferase</keyword>
<dbReference type="EMBL" id="APCN01000227">
    <property type="status" value="NOT_ANNOTATED_CDS"/>
    <property type="molecule type" value="Genomic_DNA"/>
</dbReference>
<sequence length="661" mass="74419">MVRILGSKLFARLLLLISSITLISLMVLTRCGLGGLIVKENGSIVSASASDAEADAENYYLSDRKLPPMAVEFSLQQNHYQADAEQQQNGYMQMLQQREEENLKEVAKLTAEIKALKLQILQLKNGLTNAGMGMVQPNVVEAAVSLSNDSSAIVANAPQTSQMLHDCTAFIRRQVGSAEILHGLPLNNEYELIPFNHFTFSRVYPIELGLGKRVVEKPIGYKRKDILSALNKALETLNRNASSSAQRYTLDDFIEGIYRNEPTTGTQYELYFRTKESANRSQQQQQIAQHHESHGTTKLIVMRPFASLQTVQLEAYSKHQEKEIIYIILPLSGRTSTFQSFMEKYVKIALKHDKRVHLTVVYFGEEGLAEARTIMSRVIGMKNSGATNSNLKLLALNETFSRAKALRVGAENVWSSQADKNNDILLFMCDVDIVFSAKFLDRCRWNTKPNKKVYYPVVFSLYNPHVVYTLQGKDVPPETDQLVISKDSGFWRDFGYGMTCQYRSDFLRVRGFDEEIIGWGGEDVMLYRKYVRSHIKVIRATDPGVFHIWHPKVCTGPVMSVTSNQRLTLDQYRACIRSRALNEASHAQLGFLAFRDDIAANEYILAQGAKLNQESSTTKTNLTHPDNAFVHSPTNSIRDSVMVPNGSSWTPNKGIDSKKAT</sequence>
<evidence type="ECO:0000256" key="5">
    <source>
        <dbReference type="ARBA" id="ARBA00022968"/>
    </source>
</evidence>
<dbReference type="GeneID" id="120893196"/>
<dbReference type="InterPro" id="IPR008428">
    <property type="entry name" value="Chond_GalNAc"/>
</dbReference>
<feature type="transmembrane region" description="Helical" evidence="9">
    <location>
        <begin position="9"/>
        <end position="28"/>
    </location>
</feature>
<reference evidence="12" key="1">
    <citation type="submission" date="2022-08" db="UniProtKB">
        <authorList>
            <consortium name="EnsemblMetazoa"/>
        </authorList>
    </citation>
    <scope>IDENTIFICATION</scope>
    <source>
        <strain evidence="12">Dongola</strain>
    </source>
</reference>
<evidence type="ECO:0000256" key="7">
    <source>
        <dbReference type="ARBA" id="ARBA00023034"/>
    </source>
</evidence>
<evidence type="ECO:0000256" key="11">
    <source>
        <dbReference type="SAM" id="MobiDB-lite"/>
    </source>
</evidence>
<comment type="subcellular location">
    <subcellularLocation>
        <location evidence="1 9">Golgi apparatus</location>
        <location evidence="1 9">Golgi stack membrane</location>
        <topology evidence="1 9">Single-pass type II membrane protein</topology>
    </subcellularLocation>
</comment>
<keyword evidence="7 9" id="KW-0333">Golgi apparatus</keyword>
<evidence type="ECO:0000256" key="9">
    <source>
        <dbReference type="RuleBase" id="RU364016"/>
    </source>
</evidence>
<keyword evidence="8 9" id="KW-0472">Membrane</keyword>
<accession>A0A182I3X3</accession>
<evidence type="ECO:0000256" key="10">
    <source>
        <dbReference type="SAM" id="Coils"/>
    </source>
</evidence>
<dbReference type="InterPro" id="IPR029044">
    <property type="entry name" value="Nucleotide-diphossugar_trans"/>
</dbReference>
<feature type="coiled-coil region" evidence="10">
    <location>
        <begin position="92"/>
        <end position="126"/>
    </location>
</feature>
<keyword evidence="10" id="KW-0175">Coiled coil</keyword>
<keyword evidence="5 9" id="KW-0735">Signal-anchor</keyword>
<keyword evidence="13" id="KW-1185">Reference proteome</keyword>
<dbReference type="RefSeq" id="XP_040150870.1">
    <property type="nucleotide sequence ID" value="XM_040294936.1"/>
</dbReference>
<organism evidence="12 13">
    <name type="scientific">Anopheles arabiensis</name>
    <name type="common">Mosquito</name>
    <dbReference type="NCBI Taxonomy" id="7173"/>
    <lineage>
        <taxon>Eukaryota</taxon>
        <taxon>Metazoa</taxon>
        <taxon>Ecdysozoa</taxon>
        <taxon>Arthropoda</taxon>
        <taxon>Hexapoda</taxon>
        <taxon>Insecta</taxon>
        <taxon>Pterygota</taxon>
        <taxon>Neoptera</taxon>
        <taxon>Endopterygota</taxon>
        <taxon>Diptera</taxon>
        <taxon>Nematocera</taxon>
        <taxon>Culicoidea</taxon>
        <taxon>Culicidae</taxon>
        <taxon>Anophelinae</taxon>
        <taxon>Anopheles</taxon>
    </lineage>
</organism>